<dbReference type="PRINTS" id="PR00103">
    <property type="entry name" value="CAMPKINASE"/>
</dbReference>
<dbReference type="AlphaFoldDB" id="A0A363UKR9"/>
<dbReference type="Pfam" id="PF00563">
    <property type="entry name" value="EAL"/>
    <property type="match status" value="1"/>
</dbReference>
<dbReference type="PANTHER" id="PTHR33121">
    <property type="entry name" value="CYCLIC DI-GMP PHOSPHODIESTERASE PDEF"/>
    <property type="match status" value="1"/>
</dbReference>
<dbReference type="RefSeq" id="WP_109720218.1">
    <property type="nucleotide sequence ID" value="NZ_QEQK01000007.1"/>
</dbReference>
<dbReference type="OrthoDB" id="9812358at2"/>
<dbReference type="PROSITE" id="PS00889">
    <property type="entry name" value="CNMP_BINDING_2"/>
    <property type="match status" value="1"/>
</dbReference>
<dbReference type="SUPFAM" id="SSF141868">
    <property type="entry name" value="EAL domain-like"/>
    <property type="match status" value="1"/>
</dbReference>
<dbReference type="Gene3D" id="2.60.120.10">
    <property type="entry name" value="Jelly Rolls"/>
    <property type="match status" value="1"/>
</dbReference>
<evidence type="ECO:0000259" key="2">
    <source>
        <dbReference type="PROSITE" id="PS50883"/>
    </source>
</evidence>
<evidence type="ECO:0000259" key="1">
    <source>
        <dbReference type="PROSITE" id="PS50042"/>
    </source>
</evidence>
<dbReference type="CDD" id="cd00038">
    <property type="entry name" value="CAP_ED"/>
    <property type="match status" value="1"/>
</dbReference>
<dbReference type="InterPro" id="IPR000595">
    <property type="entry name" value="cNMP-bd_dom"/>
</dbReference>
<dbReference type="SUPFAM" id="SSF51206">
    <property type="entry name" value="cAMP-binding domain-like"/>
    <property type="match status" value="1"/>
</dbReference>
<comment type="caution">
    <text evidence="3">The sequence shown here is derived from an EMBL/GenBank/DDBJ whole genome shotgun (WGS) entry which is preliminary data.</text>
</comment>
<accession>A0A363UKR9</accession>
<dbReference type="Pfam" id="PF00027">
    <property type="entry name" value="cNMP_binding"/>
    <property type="match status" value="1"/>
</dbReference>
<dbReference type="InterPro" id="IPR018490">
    <property type="entry name" value="cNMP-bd_dom_sf"/>
</dbReference>
<dbReference type="SMART" id="SM00052">
    <property type="entry name" value="EAL"/>
    <property type="match status" value="1"/>
</dbReference>
<dbReference type="Gene3D" id="3.20.20.450">
    <property type="entry name" value="EAL domain"/>
    <property type="match status" value="1"/>
</dbReference>
<dbReference type="InterPro" id="IPR035919">
    <property type="entry name" value="EAL_sf"/>
</dbReference>
<dbReference type="EMBL" id="QEQK01000007">
    <property type="protein sequence ID" value="PWN56003.1"/>
    <property type="molecule type" value="Genomic_DNA"/>
</dbReference>
<evidence type="ECO:0000313" key="4">
    <source>
        <dbReference type="Proteomes" id="UP000251800"/>
    </source>
</evidence>
<name>A0A363UKR9_9GAMM</name>
<dbReference type="InterPro" id="IPR018488">
    <property type="entry name" value="cNMP-bd_CS"/>
</dbReference>
<sequence length="400" mass="43575">MAQVAQQRTLEDGELVFAEGDVGDVAYLVDQGSVEVFTGQGDTRTVFATLGPGEIVGEMALIDTRPRSASVRSIGMTRLTVISREGLNDRLESVDAMVQLVLHSMLGRFRLAMHRVREGEQAPAPPRVPESEALPVMPGDAALRHGVLQQSRMEARLREAIRTDGLQMLYQPIVQLPLGKTVGYEALVRWPQEDGRVISPADFIPLAEQTSLILELDAWVLRRSCEQAVEHAGAMRRGYVSVNLSGRQFAQPSAFDLVASTLEATGLPPERLQIELTEGVIMSDPEYAAQLLDRFQALGISIAIDDFGTGYSSLAYLHHFSADVLKLDLSFAREVRRGPNGARIVRAIAAMAEELGLRVVAEGIEAEAEGRQLYKLGCGWGQGYAYGRPVCFSEQAEGGA</sequence>
<evidence type="ECO:0008006" key="5">
    <source>
        <dbReference type="Google" id="ProtNLM"/>
    </source>
</evidence>
<gene>
    <name evidence="3" type="ORF">DEH80_09295</name>
</gene>
<dbReference type="PROSITE" id="PS50883">
    <property type="entry name" value="EAL"/>
    <property type="match status" value="1"/>
</dbReference>
<dbReference type="InterPro" id="IPR014710">
    <property type="entry name" value="RmlC-like_jellyroll"/>
</dbReference>
<dbReference type="GO" id="GO:0071111">
    <property type="term" value="F:cyclic-guanylate-specific phosphodiesterase activity"/>
    <property type="evidence" value="ECO:0007669"/>
    <property type="project" value="InterPro"/>
</dbReference>
<dbReference type="PANTHER" id="PTHR33121:SF70">
    <property type="entry name" value="SIGNALING PROTEIN YKOW"/>
    <property type="match status" value="1"/>
</dbReference>
<evidence type="ECO:0000313" key="3">
    <source>
        <dbReference type="EMBL" id="PWN56003.1"/>
    </source>
</evidence>
<dbReference type="InterPro" id="IPR001633">
    <property type="entry name" value="EAL_dom"/>
</dbReference>
<feature type="domain" description="EAL" evidence="2">
    <location>
        <begin position="150"/>
        <end position="400"/>
    </location>
</feature>
<proteinExistence type="predicted"/>
<reference evidence="3 4" key="1">
    <citation type="submission" date="2018-05" db="EMBL/GenBank/DDBJ databases">
        <title>Abyssibacter profundi OUC007T gen. nov., sp. nov, a marine bacterium isolated from seawater of the Mariana Trench.</title>
        <authorList>
            <person name="Zhou S."/>
        </authorList>
    </citation>
    <scope>NUCLEOTIDE SEQUENCE [LARGE SCALE GENOMIC DNA]</scope>
    <source>
        <strain evidence="3 4">OUC007</strain>
    </source>
</reference>
<organism evidence="3 4">
    <name type="scientific">Abyssibacter profundi</name>
    <dbReference type="NCBI Taxonomy" id="2182787"/>
    <lineage>
        <taxon>Bacteria</taxon>
        <taxon>Pseudomonadati</taxon>
        <taxon>Pseudomonadota</taxon>
        <taxon>Gammaproteobacteria</taxon>
        <taxon>Chromatiales</taxon>
        <taxon>Oceanococcaceae</taxon>
        <taxon>Abyssibacter</taxon>
    </lineage>
</organism>
<dbReference type="PROSITE" id="PS50042">
    <property type="entry name" value="CNMP_BINDING_3"/>
    <property type="match status" value="1"/>
</dbReference>
<dbReference type="InterPro" id="IPR050706">
    <property type="entry name" value="Cyclic-di-GMP_PDE-like"/>
</dbReference>
<dbReference type="CDD" id="cd01948">
    <property type="entry name" value="EAL"/>
    <property type="match status" value="1"/>
</dbReference>
<keyword evidence="4" id="KW-1185">Reference proteome</keyword>
<protein>
    <recommendedName>
        <fullName evidence="5">Cyclic nucleotide-binding protein</fullName>
    </recommendedName>
</protein>
<dbReference type="SMART" id="SM00100">
    <property type="entry name" value="cNMP"/>
    <property type="match status" value="1"/>
</dbReference>
<dbReference type="Proteomes" id="UP000251800">
    <property type="component" value="Unassembled WGS sequence"/>
</dbReference>
<feature type="domain" description="Cyclic nucleotide-binding" evidence="1">
    <location>
        <begin position="1"/>
        <end position="108"/>
    </location>
</feature>